<dbReference type="Pfam" id="PF06625">
    <property type="entry name" value="DUF1151"/>
    <property type="match status" value="1"/>
</dbReference>
<evidence type="ECO:0000313" key="3">
    <source>
        <dbReference type="RefSeq" id="XP_017300939.1"/>
    </source>
</evidence>
<dbReference type="GeneID" id="103512554"/>
<dbReference type="PaxDb" id="121845-A0A1S4EFK7"/>
<dbReference type="KEGG" id="dci:103512554"/>
<dbReference type="AlphaFoldDB" id="A0A1S4EFK7"/>
<keyword evidence="2" id="KW-1185">Reference proteome</keyword>
<sequence length="143" mass="16627">MIDQGPIPLPVLATRGMNLPPSHMNPEPEGLILPKKPHNPCIDSNDRQNLHRELMFNQKIGKNVLNQKSELQRALEKHKDHQLKKEIEREKLESKTPFEKVIEERAKRLETLECQDQGDSIRDKDTPEFLQVHAKLRAKMESK</sequence>
<protein>
    <submittedName>
        <fullName evidence="3">Protein FAM107B</fullName>
    </submittedName>
</protein>
<dbReference type="STRING" id="121845.A0A1S4EFK7"/>
<dbReference type="PANTHER" id="PTHR16768:SF5">
    <property type="entry name" value="FI14214P"/>
    <property type="match status" value="1"/>
</dbReference>
<dbReference type="InterPro" id="IPR009533">
    <property type="entry name" value="FAM107"/>
</dbReference>
<dbReference type="RefSeq" id="XP_017300939.1">
    <property type="nucleotide sequence ID" value="XM_017445450.2"/>
</dbReference>
<proteinExistence type="predicted"/>
<keyword evidence="1" id="KW-0175">Coiled coil</keyword>
<gene>
    <name evidence="3" type="primary">LOC103512554</name>
</gene>
<dbReference type="PANTHER" id="PTHR16768">
    <property type="entry name" value="DOWN REGULATED IN RENAL CARCINOMA 1/TU3A"/>
    <property type="match status" value="1"/>
</dbReference>
<evidence type="ECO:0000256" key="1">
    <source>
        <dbReference type="ARBA" id="ARBA00023054"/>
    </source>
</evidence>
<reference evidence="3" key="1">
    <citation type="submission" date="2025-08" db="UniProtKB">
        <authorList>
            <consortium name="RefSeq"/>
        </authorList>
    </citation>
    <scope>IDENTIFICATION</scope>
</reference>
<dbReference type="Proteomes" id="UP000079169">
    <property type="component" value="Unplaced"/>
</dbReference>
<evidence type="ECO:0000313" key="2">
    <source>
        <dbReference type="Proteomes" id="UP000079169"/>
    </source>
</evidence>
<name>A0A1S4EFK7_DIACI</name>
<accession>A0A1S4EFK7</accession>
<organism evidence="2 3">
    <name type="scientific">Diaphorina citri</name>
    <name type="common">Asian citrus psyllid</name>
    <dbReference type="NCBI Taxonomy" id="121845"/>
    <lineage>
        <taxon>Eukaryota</taxon>
        <taxon>Metazoa</taxon>
        <taxon>Ecdysozoa</taxon>
        <taxon>Arthropoda</taxon>
        <taxon>Hexapoda</taxon>
        <taxon>Insecta</taxon>
        <taxon>Pterygota</taxon>
        <taxon>Neoptera</taxon>
        <taxon>Paraneoptera</taxon>
        <taxon>Hemiptera</taxon>
        <taxon>Sternorrhyncha</taxon>
        <taxon>Psylloidea</taxon>
        <taxon>Psyllidae</taxon>
        <taxon>Diaphorininae</taxon>
        <taxon>Diaphorina</taxon>
    </lineage>
</organism>
<dbReference type="OMA" id="DFREGTM"/>